<organism evidence="1 2">
    <name type="scientific">Pseudomonas paralactis</name>
    <dbReference type="NCBI Taxonomy" id="1615673"/>
    <lineage>
        <taxon>Bacteria</taxon>
        <taxon>Pseudomonadati</taxon>
        <taxon>Pseudomonadota</taxon>
        <taxon>Gammaproteobacteria</taxon>
        <taxon>Pseudomonadales</taxon>
        <taxon>Pseudomonadaceae</taxon>
        <taxon>Pseudomonas</taxon>
    </lineage>
</organism>
<protein>
    <submittedName>
        <fullName evidence="1">Uncharacterized protein</fullName>
    </submittedName>
</protein>
<dbReference type="AlphaFoldDB" id="A0A0R3AI38"/>
<evidence type="ECO:0000313" key="1">
    <source>
        <dbReference type="EMBL" id="KRP71661.1"/>
    </source>
</evidence>
<gene>
    <name evidence="1" type="ORF">TX23_15440</name>
</gene>
<dbReference type="PATRIC" id="fig|1615673.3.peg.4166"/>
<proteinExistence type="predicted"/>
<reference evidence="1 2" key="1">
    <citation type="submission" date="2015-02" db="EMBL/GenBank/DDBJ databases">
        <title>Two Pseudomonas sp. nov., isolated from raw milk.</title>
        <authorList>
            <person name="Wenning M."/>
            <person name="von Neubeck M."/>
            <person name="Huptas C."/>
            <person name="Scherer S."/>
        </authorList>
    </citation>
    <scope>NUCLEOTIDE SEQUENCE [LARGE SCALE GENOMIC DNA]</scope>
    <source>
        <strain evidence="1 2">DSM 29164</strain>
    </source>
</reference>
<evidence type="ECO:0000313" key="2">
    <source>
        <dbReference type="Proteomes" id="UP000050852"/>
    </source>
</evidence>
<dbReference type="Proteomes" id="UP000050852">
    <property type="component" value="Unassembled WGS sequence"/>
</dbReference>
<name>A0A0R3AI38_9PSED</name>
<dbReference type="EMBL" id="JYLN01000005">
    <property type="protein sequence ID" value="KRP71661.1"/>
    <property type="molecule type" value="Genomic_DNA"/>
</dbReference>
<comment type="caution">
    <text evidence="1">The sequence shown here is derived from an EMBL/GenBank/DDBJ whole genome shotgun (WGS) entry which is preliminary data.</text>
</comment>
<accession>A0A0R3AI38</accession>
<sequence>MMALEALALRYVKLGDVNVIIDHPAYDAIRRFARYGEGVKHWPYHRQVLFSMDAQMKRPDSGQWVQAGFGHDLIVTPHPETYFTFLLYGVNFTINLGGPSIDGYALWLQEHDPLKRIGVKLIKKVVDGKEVDFLEGSFSSNAGANYDRKAQLMKSKQRL</sequence>